<dbReference type="InterPro" id="IPR004159">
    <property type="entry name" value="Put_SAM_MeTrfase"/>
</dbReference>
<organism evidence="4 5">
    <name type="scientific">Oryza sativa subsp. japonica</name>
    <name type="common">Rice</name>
    <dbReference type="NCBI Taxonomy" id="39947"/>
    <lineage>
        <taxon>Eukaryota</taxon>
        <taxon>Viridiplantae</taxon>
        <taxon>Streptophyta</taxon>
        <taxon>Embryophyta</taxon>
        <taxon>Tracheophyta</taxon>
        <taxon>Spermatophyta</taxon>
        <taxon>Magnoliopsida</taxon>
        <taxon>Liliopsida</taxon>
        <taxon>Poales</taxon>
        <taxon>Poaceae</taxon>
        <taxon>BOP clade</taxon>
        <taxon>Oryzoideae</taxon>
        <taxon>Oryzeae</taxon>
        <taxon>Oryzinae</taxon>
        <taxon>Oryza</taxon>
        <taxon>Oryza sativa</taxon>
    </lineage>
</organism>
<dbReference type="Pfam" id="PF03141">
    <property type="entry name" value="Methyltransf_29"/>
    <property type="match status" value="1"/>
</dbReference>
<dbReference type="Gramene" id="Os05t0395116-00">
    <property type="protein sequence ID" value="Os05t0395116-00"/>
    <property type="gene ID" value="Os05g0395116"/>
</dbReference>
<name>A0A0P0WM31_ORYSJ</name>
<dbReference type="EC" id="2.1.1.-" evidence="2"/>
<feature type="region of interest" description="Disordered" evidence="3">
    <location>
        <begin position="135"/>
        <end position="219"/>
    </location>
</feature>
<keyword evidence="2" id="KW-0808">Transferase</keyword>
<dbReference type="EMBL" id="AP014961">
    <property type="protein sequence ID" value="BAS93878.1"/>
    <property type="molecule type" value="Genomic_DNA"/>
</dbReference>
<feature type="compositionally biased region" description="Pro residues" evidence="3">
    <location>
        <begin position="169"/>
        <end position="179"/>
    </location>
</feature>
<dbReference type="eggNOG" id="ENOG502QQH0">
    <property type="taxonomic scope" value="Eukaryota"/>
</dbReference>
<sequence>MGSATPRRAKQAGAAVPPLPRPHGCLRLAPDSKTMPIAASSRPRAGASRVLCRRSIAASMHALAGSSARLGQVRLRRAARSLRSRGLRHLRRWSRDAATAPGFGRAKWARSCDAAGGPPFGDGELEVALQRLHQHQALQRRNARGQHARHGAGATRRFPRRAGSRPRRACPPPLPPAPTPWRARTSPSPARSPATCATGTPPRPRPPSTCVVSPQPRRRRHCPAHRHGALLLELNRVLRPGGFFVWSATPVYQKLTEDVQIWKAMTALTKSMCWELVTIKKDQLNDIGHMLVWYE</sequence>
<protein>
    <recommendedName>
        <fullName evidence="2">Methyltransferase</fullName>
        <ecNumber evidence="2">2.1.1.-</ecNumber>
    </recommendedName>
</protein>
<feature type="region of interest" description="Disordered" evidence="3">
    <location>
        <begin position="1"/>
        <end position="42"/>
    </location>
</feature>
<dbReference type="GO" id="GO:0008168">
    <property type="term" value="F:methyltransferase activity"/>
    <property type="evidence" value="ECO:0007669"/>
    <property type="project" value="UniProtKB-UniRule"/>
</dbReference>
<evidence type="ECO:0000256" key="2">
    <source>
        <dbReference type="RuleBase" id="RU366043"/>
    </source>
</evidence>
<evidence type="ECO:0000313" key="5">
    <source>
        <dbReference type="Proteomes" id="UP000059680"/>
    </source>
</evidence>
<evidence type="ECO:0000256" key="3">
    <source>
        <dbReference type="SAM" id="MobiDB-lite"/>
    </source>
</evidence>
<accession>A0A0P0WM31</accession>
<dbReference type="GO" id="GO:0005737">
    <property type="term" value="C:cytoplasm"/>
    <property type="evidence" value="ECO:0000318"/>
    <property type="project" value="GO_Central"/>
</dbReference>
<evidence type="ECO:0000313" key="4">
    <source>
        <dbReference type="EMBL" id="BAS93878.1"/>
    </source>
</evidence>
<proteinExistence type="inferred from homology"/>
<dbReference type="InParanoid" id="A0A0P0WM31"/>
<keyword evidence="2" id="KW-0325">Glycoprotein</keyword>
<reference evidence="4 5" key="3">
    <citation type="journal article" date="2013" name="Rice">
        <title>Improvement of the Oryza sativa Nipponbare reference genome using next generation sequence and optical map data.</title>
        <authorList>
            <person name="Kawahara Y."/>
            <person name="de la Bastide M."/>
            <person name="Hamilton J.P."/>
            <person name="Kanamori H."/>
            <person name="McCombie W.R."/>
            <person name="Ouyang S."/>
            <person name="Schwartz D.C."/>
            <person name="Tanaka T."/>
            <person name="Wu J."/>
            <person name="Zhou S."/>
            <person name="Childs K.L."/>
            <person name="Davidson R.M."/>
            <person name="Lin H."/>
            <person name="Quesada-Ocampo L."/>
            <person name="Vaillancourt B."/>
            <person name="Sakai H."/>
            <person name="Lee S.S."/>
            <person name="Kim J."/>
            <person name="Numa H."/>
            <person name="Itoh T."/>
            <person name="Buell C.R."/>
            <person name="Matsumoto T."/>
        </authorList>
    </citation>
    <scope>NUCLEOTIDE SEQUENCE [LARGE SCALE GENOMIC DNA]</scope>
    <source>
        <strain evidence="5">cv. Nipponbare</strain>
    </source>
</reference>
<comment type="subcellular location">
    <subcellularLocation>
        <location evidence="2">Membrane</location>
        <topology evidence="2">Single-pass type II membrane protein</topology>
    </subcellularLocation>
</comment>
<comment type="similarity">
    <text evidence="2">Belongs to the methyltransferase superfamily.</text>
</comment>
<dbReference type="AlphaFoldDB" id="A0A0P0WM31"/>
<feature type="compositionally biased region" description="Basic residues" evidence="3">
    <location>
        <begin position="157"/>
        <end position="168"/>
    </location>
</feature>
<dbReference type="PaxDb" id="39947-A0A0P0WM31"/>
<feature type="compositionally biased region" description="Low complexity" evidence="3">
    <location>
        <begin position="180"/>
        <end position="200"/>
    </location>
</feature>
<keyword evidence="1 2" id="KW-0489">Methyltransferase</keyword>
<gene>
    <name evidence="4" type="ordered locus">Os05g0395116</name>
    <name evidence="4" type="ORF">OSNPB_050395116</name>
</gene>
<keyword evidence="2" id="KW-0735">Signal-anchor</keyword>
<keyword evidence="5" id="KW-1185">Reference proteome</keyword>
<reference evidence="4 5" key="2">
    <citation type="journal article" date="2013" name="Plant Cell Physiol.">
        <title>Rice Annotation Project Database (RAP-DB): an integrative and interactive database for rice genomics.</title>
        <authorList>
            <person name="Sakai H."/>
            <person name="Lee S.S."/>
            <person name="Tanaka T."/>
            <person name="Numa H."/>
            <person name="Kim J."/>
            <person name="Kawahara Y."/>
            <person name="Wakimoto H."/>
            <person name="Yang C.C."/>
            <person name="Iwamoto M."/>
            <person name="Abe T."/>
            <person name="Yamada Y."/>
            <person name="Muto A."/>
            <person name="Inokuchi H."/>
            <person name="Ikemura T."/>
            <person name="Matsumoto T."/>
            <person name="Sasaki T."/>
            <person name="Itoh T."/>
        </authorList>
    </citation>
    <scope>NUCLEOTIDE SEQUENCE [LARGE SCALE GENOMIC DNA]</scope>
    <source>
        <strain evidence="5">cv. Nipponbare</strain>
    </source>
</reference>
<dbReference type="Proteomes" id="UP000059680">
    <property type="component" value="Chromosome 5"/>
</dbReference>
<feature type="compositionally biased region" description="Basic residues" evidence="3">
    <location>
        <begin position="141"/>
        <end position="150"/>
    </location>
</feature>
<dbReference type="GO" id="GO:0032259">
    <property type="term" value="P:methylation"/>
    <property type="evidence" value="ECO:0007669"/>
    <property type="project" value="UniProtKB-KW"/>
</dbReference>
<keyword evidence="2" id="KW-0812">Transmembrane</keyword>
<dbReference type="PANTHER" id="PTHR10108:SF1119">
    <property type="entry name" value="METHYLTRANSFERASE PMT2-RELATED"/>
    <property type="match status" value="1"/>
</dbReference>
<dbReference type="GO" id="GO:0016020">
    <property type="term" value="C:membrane"/>
    <property type="evidence" value="ECO:0007669"/>
    <property type="project" value="UniProtKB-SubCell"/>
</dbReference>
<evidence type="ECO:0000256" key="1">
    <source>
        <dbReference type="ARBA" id="ARBA00022603"/>
    </source>
</evidence>
<dbReference type="PANTHER" id="PTHR10108">
    <property type="entry name" value="SAM-DEPENDENT METHYLTRANSFERASE"/>
    <property type="match status" value="1"/>
</dbReference>
<dbReference type="STRING" id="39947.A0A0P0WM31"/>
<reference evidence="5" key="1">
    <citation type="journal article" date="2005" name="Nature">
        <title>The map-based sequence of the rice genome.</title>
        <authorList>
            <consortium name="International rice genome sequencing project (IRGSP)"/>
            <person name="Matsumoto T."/>
            <person name="Wu J."/>
            <person name="Kanamori H."/>
            <person name="Katayose Y."/>
            <person name="Fujisawa M."/>
            <person name="Namiki N."/>
            <person name="Mizuno H."/>
            <person name="Yamamoto K."/>
            <person name="Antonio B.A."/>
            <person name="Baba T."/>
            <person name="Sakata K."/>
            <person name="Nagamura Y."/>
            <person name="Aoki H."/>
            <person name="Arikawa K."/>
            <person name="Arita K."/>
            <person name="Bito T."/>
            <person name="Chiden Y."/>
            <person name="Fujitsuka N."/>
            <person name="Fukunaka R."/>
            <person name="Hamada M."/>
            <person name="Harada C."/>
            <person name="Hayashi A."/>
            <person name="Hijishita S."/>
            <person name="Honda M."/>
            <person name="Hosokawa S."/>
            <person name="Ichikawa Y."/>
            <person name="Idonuma A."/>
            <person name="Iijima M."/>
            <person name="Ikeda M."/>
            <person name="Ikeno M."/>
            <person name="Ito K."/>
            <person name="Ito S."/>
            <person name="Ito T."/>
            <person name="Ito Y."/>
            <person name="Ito Y."/>
            <person name="Iwabuchi A."/>
            <person name="Kamiya K."/>
            <person name="Karasawa W."/>
            <person name="Kurita K."/>
            <person name="Katagiri S."/>
            <person name="Kikuta A."/>
            <person name="Kobayashi H."/>
            <person name="Kobayashi N."/>
            <person name="Machita K."/>
            <person name="Maehara T."/>
            <person name="Masukawa M."/>
            <person name="Mizubayashi T."/>
            <person name="Mukai Y."/>
            <person name="Nagasaki H."/>
            <person name="Nagata Y."/>
            <person name="Naito S."/>
            <person name="Nakashima M."/>
            <person name="Nakama Y."/>
            <person name="Nakamichi Y."/>
            <person name="Nakamura M."/>
            <person name="Meguro A."/>
            <person name="Negishi M."/>
            <person name="Ohta I."/>
            <person name="Ohta T."/>
            <person name="Okamoto M."/>
            <person name="Ono N."/>
            <person name="Saji S."/>
            <person name="Sakaguchi M."/>
            <person name="Sakai K."/>
            <person name="Shibata M."/>
            <person name="Shimokawa T."/>
            <person name="Song J."/>
            <person name="Takazaki Y."/>
            <person name="Terasawa K."/>
            <person name="Tsugane M."/>
            <person name="Tsuji K."/>
            <person name="Ueda S."/>
            <person name="Waki K."/>
            <person name="Yamagata H."/>
            <person name="Yamamoto M."/>
            <person name="Yamamoto S."/>
            <person name="Yamane H."/>
            <person name="Yoshiki S."/>
            <person name="Yoshihara R."/>
            <person name="Yukawa K."/>
            <person name="Zhong H."/>
            <person name="Yano M."/>
            <person name="Yuan Q."/>
            <person name="Ouyang S."/>
            <person name="Liu J."/>
            <person name="Jones K.M."/>
            <person name="Gansberger K."/>
            <person name="Moffat K."/>
            <person name="Hill J."/>
            <person name="Bera J."/>
            <person name="Fadrosh D."/>
            <person name="Jin S."/>
            <person name="Johri S."/>
            <person name="Kim M."/>
            <person name="Overton L."/>
            <person name="Reardon M."/>
            <person name="Tsitrin T."/>
            <person name="Vuong H."/>
            <person name="Weaver B."/>
            <person name="Ciecko A."/>
            <person name="Tallon L."/>
            <person name="Jackson J."/>
            <person name="Pai G."/>
            <person name="Aken S.V."/>
            <person name="Utterback T."/>
            <person name="Reidmuller S."/>
            <person name="Feldblyum T."/>
            <person name="Hsiao J."/>
            <person name="Zismann V."/>
            <person name="Iobst S."/>
            <person name="de Vazeille A.R."/>
            <person name="Buell C.R."/>
            <person name="Ying K."/>
            <person name="Li Y."/>
            <person name="Lu T."/>
            <person name="Huang Y."/>
            <person name="Zhao Q."/>
            <person name="Feng Q."/>
            <person name="Zhang L."/>
            <person name="Zhu J."/>
            <person name="Weng Q."/>
            <person name="Mu J."/>
            <person name="Lu Y."/>
            <person name="Fan D."/>
            <person name="Liu Y."/>
            <person name="Guan J."/>
            <person name="Zhang Y."/>
            <person name="Yu S."/>
            <person name="Liu X."/>
            <person name="Zhang Y."/>
            <person name="Hong G."/>
            <person name="Han B."/>
            <person name="Choisne N."/>
            <person name="Demange N."/>
            <person name="Orjeda G."/>
            <person name="Samain S."/>
            <person name="Cattolico L."/>
            <person name="Pelletier E."/>
            <person name="Couloux A."/>
            <person name="Segurens B."/>
            <person name="Wincker P."/>
            <person name="D'Hont A."/>
            <person name="Scarpelli C."/>
            <person name="Weissenbach J."/>
            <person name="Salanoubat M."/>
            <person name="Quetier F."/>
            <person name="Yu Y."/>
            <person name="Kim H.R."/>
            <person name="Rambo T."/>
            <person name="Currie J."/>
            <person name="Collura K."/>
            <person name="Luo M."/>
            <person name="Yang T."/>
            <person name="Ammiraju J.S.S."/>
            <person name="Engler F."/>
            <person name="Soderlund C."/>
            <person name="Wing R.A."/>
            <person name="Palmer L.E."/>
            <person name="de la Bastide M."/>
            <person name="Spiegel L."/>
            <person name="Nascimento L."/>
            <person name="Zutavern T."/>
            <person name="O'Shaughnessy A."/>
            <person name="Dike S."/>
            <person name="Dedhia N."/>
            <person name="Preston R."/>
            <person name="Balija V."/>
            <person name="McCombie W.R."/>
            <person name="Chow T."/>
            <person name="Chen H."/>
            <person name="Chung M."/>
            <person name="Chen C."/>
            <person name="Shaw J."/>
            <person name="Wu H."/>
            <person name="Hsiao K."/>
            <person name="Chao Y."/>
            <person name="Chu M."/>
            <person name="Cheng C."/>
            <person name="Hour A."/>
            <person name="Lee P."/>
            <person name="Lin S."/>
            <person name="Lin Y."/>
            <person name="Liou J."/>
            <person name="Liu S."/>
            <person name="Hsing Y."/>
            <person name="Raghuvanshi S."/>
            <person name="Mohanty A."/>
            <person name="Bharti A.K."/>
            <person name="Gaur A."/>
            <person name="Gupta V."/>
            <person name="Kumar D."/>
            <person name="Ravi V."/>
            <person name="Vij S."/>
            <person name="Kapur A."/>
            <person name="Khurana P."/>
            <person name="Khurana P."/>
            <person name="Khurana J.P."/>
            <person name="Tyagi A.K."/>
            <person name="Gaikwad K."/>
            <person name="Singh A."/>
            <person name="Dalal V."/>
            <person name="Srivastava S."/>
            <person name="Dixit A."/>
            <person name="Pal A.K."/>
            <person name="Ghazi I.A."/>
            <person name="Yadav M."/>
            <person name="Pandit A."/>
            <person name="Bhargava A."/>
            <person name="Sureshbabu K."/>
            <person name="Batra K."/>
            <person name="Sharma T.R."/>
            <person name="Mohapatra T."/>
            <person name="Singh N.K."/>
            <person name="Messing J."/>
            <person name="Nelson A.B."/>
            <person name="Fuks G."/>
            <person name="Kavchok S."/>
            <person name="Keizer G."/>
            <person name="Linton E."/>
            <person name="Llaca V."/>
            <person name="Song R."/>
            <person name="Tanyolac B."/>
            <person name="Young S."/>
            <person name="Ho-Il K."/>
            <person name="Hahn J.H."/>
            <person name="Sangsakoo G."/>
            <person name="Vanavichit A."/>
            <person name="de Mattos Luiz.A.T."/>
            <person name="Zimmer P.D."/>
            <person name="Malone G."/>
            <person name="Dellagostin O."/>
            <person name="de Oliveira A.C."/>
            <person name="Bevan M."/>
            <person name="Bancroft I."/>
            <person name="Minx P."/>
            <person name="Cordum H."/>
            <person name="Wilson R."/>
            <person name="Cheng Z."/>
            <person name="Jin W."/>
            <person name="Jiang J."/>
            <person name="Leong S.A."/>
            <person name="Iwama H."/>
            <person name="Gojobori T."/>
            <person name="Itoh T."/>
            <person name="Niimura Y."/>
            <person name="Fujii Y."/>
            <person name="Habara T."/>
            <person name="Sakai H."/>
            <person name="Sato Y."/>
            <person name="Wilson G."/>
            <person name="Kumar K."/>
            <person name="McCouch S."/>
            <person name="Juretic N."/>
            <person name="Hoen D."/>
            <person name="Wright S."/>
            <person name="Bruskiewich R."/>
            <person name="Bureau T."/>
            <person name="Miyao A."/>
            <person name="Hirochika H."/>
            <person name="Nishikawa T."/>
            <person name="Kadowaki K."/>
            <person name="Sugiura M."/>
            <person name="Burr B."/>
            <person name="Sasaki T."/>
        </authorList>
    </citation>
    <scope>NUCLEOTIDE SEQUENCE [LARGE SCALE GENOMIC DNA]</scope>
    <source>
        <strain evidence="5">cv. Nipponbare</strain>
    </source>
</reference>